<evidence type="ECO:0000256" key="1">
    <source>
        <dbReference type="SAM" id="MobiDB-lite"/>
    </source>
</evidence>
<feature type="signal peptide" evidence="3">
    <location>
        <begin position="1"/>
        <end position="34"/>
    </location>
</feature>
<feature type="region of interest" description="Disordered" evidence="1">
    <location>
        <begin position="353"/>
        <end position="386"/>
    </location>
</feature>
<evidence type="ECO:0000313" key="5">
    <source>
        <dbReference type="Proteomes" id="UP000327000"/>
    </source>
</evidence>
<dbReference type="InterPro" id="IPR006311">
    <property type="entry name" value="TAT_signal"/>
</dbReference>
<feature type="region of interest" description="Disordered" evidence="1">
    <location>
        <begin position="195"/>
        <end position="234"/>
    </location>
</feature>
<feature type="chain" id="PRO_5025014550" evidence="3">
    <location>
        <begin position="35"/>
        <end position="428"/>
    </location>
</feature>
<proteinExistence type="predicted"/>
<name>A0A5N5WHD9_STRMB</name>
<feature type="compositionally biased region" description="Polar residues" evidence="1">
    <location>
        <begin position="195"/>
        <end position="204"/>
    </location>
</feature>
<dbReference type="EMBL" id="VOKX01000003">
    <property type="protein sequence ID" value="KAB7852536.1"/>
    <property type="molecule type" value="Genomic_DNA"/>
</dbReference>
<feature type="compositionally biased region" description="Low complexity" evidence="1">
    <location>
        <begin position="209"/>
        <end position="220"/>
    </location>
</feature>
<keyword evidence="2" id="KW-0812">Transmembrane</keyword>
<evidence type="ECO:0000256" key="3">
    <source>
        <dbReference type="SAM" id="SignalP"/>
    </source>
</evidence>
<accession>A0A5N5WHD9</accession>
<evidence type="ECO:0000313" key="4">
    <source>
        <dbReference type="EMBL" id="KAB7852536.1"/>
    </source>
</evidence>
<dbReference type="PROSITE" id="PS51318">
    <property type="entry name" value="TAT"/>
    <property type="match status" value="1"/>
</dbReference>
<organism evidence="4 5">
    <name type="scientific">Streptomyces mobaraensis</name>
    <name type="common">Streptoverticillium mobaraense</name>
    <dbReference type="NCBI Taxonomy" id="35621"/>
    <lineage>
        <taxon>Bacteria</taxon>
        <taxon>Bacillati</taxon>
        <taxon>Actinomycetota</taxon>
        <taxon>Actinomycetes</taxon>
        <taxon>Kitasatosporales</taxon>
        <taxon>Streptomycetaceae</taxon>
        <taxon>Streptomyces</taxon>
    </lineage>
</organism>
<dbReference type="RefSeq" id="WP_152262245.1">
    <property type="nucleotide sequence ID" value="NZ_VOKX01000003.1"/>
</dbReference>
<evidence type="ECO:0000256" key="2">
    <source>
        <dbReference type="SAM" id="Phobius"/>
    </source>
</evidence>
<feature type="transmembrane region" description="Helical" evidence="2">
    <location>
        <begin position="390"/>
        <end position="412"/>
    </location>
</feature>
<reference evidence="4 5" key="1">
    <citation type="journal article" date="2019" name="Microb. Cell Fact.">
        <title>Exploring novel herbicidin analogues by transcriptional regulator overexpression and MS/MS molecular networking.</title>
        <authorList>
            <person name="Shi Y."/>
            <person name="Gu R."/>
            <person name="Li Y."/>
            <person name="Wang X."/>
            <person name="Ren W."/>
            <person name="Li X."/>
            <person name="Wang L."/>
            <person name="Xie Y."/>
            <person name="Hong B."/>
        </authorList>
    </citation>
    <scope>NUCLEOTIDE SEQUENCE [LARGE SCALE GENOMIC DNA]</scope>
    <source>
        <strain evidence="4 5">US-43</strain>
    </source>
</reference>
<dbReference type="AlphaFoldDB" id="A0A5N5WHD9"/>
<gene>
    <name evidence="4" type="ORF">FRZ00_01785</name>
</gene>
<comment type="caution">
    <text evidence="4">The sequence shown here is derived from an EMBL/GenBank/DDBJ whole genome shotgun (WGS) entry which is preliminary data.</text>
</comment>
<dbReference type="OrthoDB" id="4333421at2"/>
<keyword evidence="2" id="KW-1133">Transmembrane helix</keyword>
<dbReference type="Proteomes" id="UP000327000">
    <property type="component" value="Unassembled WGS sequence"/>
</dbReference>
<protein>
    <submittedName>
        <fullName evidence="4">Uncharacterized protein</fullName>
    </submittedName>
</protein>
<keyword evidence="2" id="KW-0472">Membrane</keyword>
<keyword evidence="5" id="KW-1185">Reference proteome</keyword>
<sequence length="428" mass="43611">MTGGTRRSARKGTHALRLALAGGALVTPMAPAAAAPAGTGSAGPPAAYRTAPDAQEIHGALTTTATPPLVPSGRTATDTIAPGERKFYAVRLDGTSDAYVSAVAAPRPGGTPGLRDGIDVSLRRADGIPCGPSRHRSFLAEGGAYPLADHAERLAGTGGPCAAAGTYHFVVARGDADGGDSTPVALELTAVTHHTPVTPNSTAPPGTWASEPPSEPAGPAKGITGGRGFNDAADVRTGTWKDTIRPGETRFYRTPVTTGHQLFAKATFGDAPGHVPYVANGVRMGLNDAARGHVTNRTDGYQGRAVTVPLAAPPPGRDTGPEGWYYLQVSLNGKAGQGRSEAVPVTLVVTTAPARSTPTGPPGPRTHRAPDGAALRTTAASPEPDGRLKAVGYAGIGTGTALLLGLGGWYLAARRPEPRRPEPRRPVV</sequence>
<keyword evidence="3" id="KW-0732">Signal</keyword>